<dbReference type="OrthoDB" id="137788at2157"/>
<dbReference type="Proteomes" id="UP000198535">
    <property type="component" value="Unassembled WGS sequence"/>
</dbReference>
<evidence type="ECO:0000313" key="2">
    <source>
        <dbReference type="EMBL" id="SFM58122.1"/>
    </source>
</evidence>
<keyword evidence="1" id="KW-0175">Coiled coil</keyword>
<dbReference type="STRING" id="487685.SAMN04488696_1703"/>
<feature type="coiled-coil region" evidence="1">
    <location>
        <begin position="168"/>
        <end position="215"/>
    </location>
</feature>
<evidence type="ECO:0000256" key="1">
    <source>
        <dbReference type="SAM" id="Coils"/>
    </source>
</evidence>
<name>A0A1I4S0R0_9EURY</name>
<keyword evidence="3" id="KW-1185">Reference proteome</keyword>
<proteinExistence type="predicted"/>
<protein>
    <submittedName>
        <fullName evidence="2">Uncharacterized protein</fullName>
    </submittedName>
</protein>
<sequence length="393" mass="43119">MKDTGMRIFAYITIVLMLAGIAPAAAIADADSLQDRIQDRERVNATMDISGNEIANQFRQNMTVRERYGEATDNFLRIKANNSALNTEEAMEAAKEYLNSTIDIMIDTLGDEEYTEELTAIKDDVAEATTRAELAEAAQEVRDIWREAREERDNSAVNSINNKMTAVIRTSEAMALRLENELMRLEARGEDVAELEGLLEQYNAHIAEAEQYQEQARNGSGQGQMQSVQNMRQAGISIRQANGVLEEMLIELKQYREGLVTLTGEGTLYAEGEGIAVISGNFTMSFSADNATLVIKDMAGDAEVDTEDATYVYSNIDAGNSDVDNRAYVYHNLSGDVVIEGTRLTVTLRGTDITLDAEGSGNVVLTGEGTYEVEGVEKDWAAPEVDDAEDADA</sequence>
<dbReference type="EMBL" id="FOUJ01000003">
    <property type="protein sequence ID" value="SFM58122.1"/>
    <property type="molecule type" value="Genomic_DNA"/>
</dbReference>
<evidence type="ECO:0000313" key="3">
    <source>
        <dbReference type="Proteomes" id="UP000198535"/>
    </source>
</evidence>
<organism evidence="2 3">
    <name type="scientific">Methanolobus profundi</name>
    <dbReference type="NCBI Taxonomy" id="487685"/>
    <lineage>
        <taxon>Archaea</taxon>
        <taxon>Methanobacteriati</taxon>
        <taxon>Methanobacteriota</taxon>
        <taxon>Stenosarchaea group</taxon>
        <taxon>Methanomicrobia</taxon>
        <taxon>Methanosarcinales</taxon>
        <taxon>Methanosarcinaceae</taxon>
        <taxon>Methanolobus</taxon>
    </lineage>
</organism>
<gene>
    <name evidence="2" type="ORF">SAMN04488696_1703</name>
</gene>
<dbReference type="AlphaFoldDB" id="A0A1I4S0R0"/>
<reference evidence="3" key="1">
    <citation type="submission" date="2016-10" db="EMBL/GenBank/DDBJ databases">
        <authorList>
            <person name="Varghese N."/>
            <person name="Submissions S."/>
        </authorList>
    </citation>
    <scope>NUCLEOTIDE SEQUENCE [LARGE SCALE GENOMIC DNA]</scope>
    <source>
        <strain evidence="3">Mob M</strain>
    </source>
</reference>
<accession>A0A1I4S0R0</accession>
<dbReference type="RefSeq" id="WP_091936009.1">
    <property type="nucleotide sequence ID" value="NZ_FOUJ01000003.1"/>
</dbReference>